<dbReference type="Gene3D" id="3.90.75.20">
    <property type="match status" value="1"/>
</dbReference>
<dbReference type="InterPro" id="IPR044925">
    <property type="entry name" value="His-Me_finger_sf"/>
</dbReference>
<keyword evidence="3" id="KW-0540">Nuclease</keyword>
<evidence type="ECO:0000259" key="2">
    <source>
        <dbReference type="Pfam" id="PF13392"/>
    </source>
</evidence>
<keyword evidence="3" id="KW-0255">Endonuclease</keyword>
<proteinExistence type="predicted"/>
<dbReference type="KEGG" id="vg:55015855"/>
<evidence type="ECO:0000256" key="1">
    <source>
        <dbReference type="SAM" id="MobiDB-lite"/>
    </source>
</evidence>
<dbReference type="GeneID" id="55015855"/>
<dbReference type="Pfam" id="PF13392">
    <property type="entry name" value="HNH_3"/>
    <property type="match status" value="1"/>
</dbReference>
<evidence type="ECO:0000313" key="3">
    <source>
        <dbReference type="EMBL" id="VCU43759.1"/>
    </source>
</evidence>
<dbReference type="GO" id="GO:0004519">
    <property type="term" value="F:endonuclease activity"/>
    <property type="evidence" value="ECO:0007669"/>
    <property type="project" value="UniProtKB-KW"/>
</dbReference>
<sequence length="170" mass="19816">MVTQQRLKELFKYLPETGEFIRLIDIANQKAGSVAGYERDGYLVIGIDSTKEYAHRLAFLYMEGYMPEEVDHKDRDGLNNKWDNLRKSTSKQNKQNRKIPNKSGYSGISWNKQRQKWYVRIQGVYGGVFNYEDLSLAIKKANNLRVQKQGDFARLEEFQGTIPSLEELNK</sequence>
<dbReference type="SUPFAM" id="SSF54060">
    <property type="entry name" value="His-Me finger endonucleases"/>
    <property type="match status" value="1"/>
</dbReference>
<keyword evidence="4" id="KW-1185">Reference proteome</keyword>
<dbReference type="EMBL" id="LR027389">
    <property type="protein sequence ID" value="VCU43759.1"/>
    <property type="molecule type" value="Genomic_DNA"/>
</dbReference>
<feature type="compositionally biased region" description="Basic and acidic residues" evidence="1">
    <location>
        <begin position="76"/>
        <end position="86"/>
    </location>
</feature>
<protein>
    <submittedName>
        <fullName evidence="3">Putative H-N-H-endonuclease P-TflX</fullName>
    </submittedName>
</protein>
<gene>
    <name evidence="3" type="primary">hegJ_1</name>
    <name evidence="3" type="ORF">MAR003J3_00037</name>
</gene>
<evidence type="ECO:0000313" key="4">
    <source>
        <dbReference type="Proteomes" id="UP000308526"/>
    </source>
</evidence>
<dbReference type="Proteomes" id="UP000308526">
    <property type="component" value="Segment"/>
</dbReference>
<name>A0A3P4A800_9CAUD</name>
<dbReference type="RefSeq" id="YP_009824323.1">
    <property type="nucleotide sequence ID" value="NC_048203.1"/>
</dbReference>
<reference evidence="3 4" key="1">
    <citation type="submission" date="2018-10" db="EMBL/GenBank/DDBJ databases">
        <authorList>
            <person name="Redgwell R T."/>
            <person name="Michniewski S."/>
            <person name="Millard A."/>
        </authorList>
    </citation>
    <scope>NUCLEOTIDE SEQUENCE [LARGE SCALE GENOMIC DNA]</scope>
    <source>
        <strain evidence="4">vB_Eco_mar003J3</strain>
    </source>
</reference>
<dbReference type="InterPro" id="IPR003615">
    <property type="entry name" value="HNH_nuc"/>
</dbReference>
<organism evidence="3 4">
    <name type="scientific">Escherichia phage vB_Eco_mar003J3</name>
    <dbReference type="NCBI Taxonomy" id="2419761"/>
    <lineage>
        <taxon>Viruses</taxon>
        <taxon>Duplodnaviria</taxon>
        <taxon>Heunggongvirae</taxon>
        <taxon>Uroviricota</taxon>
        <taxon>Caudoviricetes</taxon>
        <taxon>Demerecviridae</taxon>
        <taxon>Markadamsvirinae</taxon>
        <taxon>Epseptimavirus</taxon>
        <taxon>Epseptimavirus mar003J3</taxon>
    </lineage>
</organism>
<feature type="domain" description="HNH nuclease" evidence="2">
    <location>
        <begin position="53"/>
        <end position="94"/>
    </location>
</feature>
<feature type="region of interest" description="Disordered" evidence="1">
    <location>
        <begin position="76"/>
        <end position="107"/>
    </location>
</feature>
<keyword evidence="3" id="KW-0378">Hydrolase</keyword>
<accession>A0A3P4A800</accession>